<organism evidence="1">
    <name type="scientific">Acerihabitans sp. KWT182</name>
    <dbReference type="NCBI Taxonomy" id="3157919"/>
    <lineage>
        <taxon>Bacteria</taxon>
        <taxon>Pseudomonadati</taxon>
        <taxon>Pseudomonadota</taxon>
        <taxon>Gammaproteobacteria</taxon>
        <taxon>Enterobacterales</taxon>
        <taxon>Pectobacteriaceae</taxon>
        <taxon>Acerihabitans</taxon>
    </lineage>
</organism>
<dbReference type="AlphaFoldDB" id="A0AAU7Q6T9"/>
<evidence type="ECO:0000313" key="1">
    <source>
        <dbReference type="EMBL" id="XBS68900.1"/>
    </source>
</evidence>
<name>A0AAU7Q6T9_9GAMM</name>
<dbReference type="EMBL" id="CP157947">
    <property type="protein sequence ID" value="XBS68900.1"/>
    <property type="molecule type" value="Genomic_DNA"/>
</dbReference>
<accession>A0AAU7Q6T9</accession>
<dbReference type="Gene3D" id="6.10.290.10">
    <property type="match status" value="1"/>
</dbReference>
<proteinExistence type="predicted"/>
<sequence>MIENKVFGEMVIDYKAIVDELASINIEELYLDYKVDFDEKFQNNMIRLQNAIILLKKARIAKDDLAVRAALTCINIFTMEIANFFDYLKEDTLRLSNALYTCDMPENYQVPEHYNFPRY</sequence>
<gene>
    <name evidence="1" type="ORF">ABK905_20415</name>
</gene>
<protein>
    <submittedName>
        <fullName evidence="1">Uncharacterized protein</fullName>
    </submittedName>
</protein>
<reference evidence="1" key="1">
    <citation type="submission" date="2024-06" db="EMBL/GenBank/DDBJ databases">
        <authorList>
            <person name="Coelho C."/>
            <person name="Bento M."/>
            <person name="Garcia E."/>
            <person name="Camelo A."/>
            <person name="Brandao I."/>
            <person name="Espirito Santo C."/>
            <person name="Trovao J."/>
            <person name="Verissimo A."/>
            <person name="Costa J."/>
            <person name="Tiago I."/>
        </authorList>
    </citation>
    <scope>NUCLEOTIDE SEQUENCE</scope>
    <source>
        <strain evidence="1">KWT182</strain>
    </source>
</reference>